<sequence>MDTAAVVTVLVLTVAGLSHTLHIVPSASQETSNRLLDSSLDSEELTLALKTLLFGSERETRNSVLHQPQRFGRNSRGPLVSEGPMVPQEVAPGQVWSLAVPQRFGKK</sequence>
<evidence type="ECO:0000313" key="4">
    <source>
        <dbReference type="Proteomes" id="UP001497482"/>
    </source>
</evidence>
<feature type="signal peptide" evidence="2">
    <location>
        <begin position="1"/>
        <end position="20"/>
    </location>
</feature>
<evidence type="ECO:0000313" key="3">
    <source>
        <dbReference type="EMBL" id="CAL1607771.1"/>
    </source>
</evidence>
<reference evidence="3 4" key="1">
    <citation type="submission" date="2024-04" db="EMBL/GenBank/DDBJ databases">
        <authorList>
            <person name="Waldvogel A.-M."/>
            <person name="Schoenle A."/>
        </authorList>
    </citation>
    <scope>NUCLEOTIDE SEQUENCE [LARGE SCALE GENOMIC DNA]</scope>
</reference>
<dbReference type="EMBL" id="OZ035828">
    <property type="protein sequence ID" value="CAL1607771.1"/>
    <property type="molecule type" value="Genomic_DNA"/>
</dbReference>
<protein>
    <submittedName>
        <fullName evidence="3">Uncharacterized protein</fullName>
    </submittedName>
</protein>
<dbReference type="Pfam" id="PF15085">
    <property type="entry name" value="NPFF"/>
    <property type="match status" value="1"/>
</dbReference>
<organism evidence="3 4">
    <name type="scientific">Knipowitschia caucasica</name>
    <name type="common">Caucasian dwarf goby</name>
    <name type="synonym">Pomatoschistus caucasicus</name>
    <dbReference type="NCBI Taxonomy" id="637954"/>
    <lineage>
        <taxon>Eukaryota</taxon>
        <taxon>Metazoa</taxon>
        <taxon>Chordata</taxon>
        <taxon>Craniata</taxon>
        <taxon>Vertebrata</taxon>
        <taxon>Euteleostomi</taxon>
        <taxon>Actinopterygii</taxon>
        <taxon>Neopterygii</taxon>
        <taxon>Teleostei</taxon>
        <taxon>Neoteleostei</taxon>
        <taxon>Acanthomorphata</taxon>
        <taxon>Gobiaria</taxon>
        <taxon>Gobiiformes</taxon>
        <taxon>Gobioidei</taxon>
        <taxon>Gobiidae</taxon>
        <taxon>Gobiinae</taxon>
        <taxon>Knipowitschia</taxon>
    </lineage>
</organism>
<name>A0AAV2M3E6_KNICA</name>
<keyword evidence="2" id="KW-0732">Signal</keyword>
<dbReference type="AlphaFoldDB" id="A0AAV2M3E6"/>
<gene>
    <name evidence="3" type="ORF">KC01_LOCUS34798</name>
</gene>
<accession>A0AAV2M3E6</accession>
<proteinExistence type="predicted"/>
<feature type="chain" id="PRO_5043842036" evidence="2">
    <location>
        <begin position="21"/>
        <end position="107"/>
    </location>
</feature>
<dbReference type="GO" id="GO:0005184">
    <property type="term" value="F:neuropeptide hormone activity"/>
    <property type="evidence" value="ECO:0007669"/>
    <property type="project" value="InterPro"/>
</dbReference>
<evidence type="ECO:0000256" key="2">
    <source>
        <dbReference type="SAM" id="SignalP"/>
    </source>
</evidence>
<dbReference type="PRINTS" id="PR01682">
    <property type="entry name" value="FMRFAMIDEPEP"/>
</dbReference>
<dbReference type="PANTHER" id="PTHR15044">
    <property type="entry name" value="NEUROPEPTIDE FF"/>
    <property type="match status" value="1"/>
</dbReference>
<dbReference type="Proteomes" id="UP001497482">
    <property type="component" value="Chromosome 6"/>
</dbReference>
<feature type="region of interest" description="Disordered" evidence="1">
    <location>
        <begin position="60"/>
        <end position="86"/>
    </location>
</feature>
<dbReference type="InterPro" id="IPR008065">
    <property type="entry name" value="NPFF"/>
</dbReference>
<evidence type="ECO:0000256" key="1">
    <source>
        <dbReference type="SAM" id="MobiDB-lite"/>
    </source>
</evidence>
<dbReference type="PANTHER" id="PTHR15044:SF0">
    <property type="entry name" value="PRO-FMRFAMIDE-RELATED NEUROPEPTIDE FF"/>
    <property type="match status" value="1"/>
</dbReference>
<keyword evidence="4" id="KW-1185">Reference proteome</keyword>